<gene>
    <name evidence="1" type="ORF">LQV63_14525</name>
</gene>
<organism evidence="1 2">
    <name type="scientific">Paenibacillus profundus</name>
    <dbReference type="NCBI Taxonomy" id="1173085"/>
    <lineage>
        <taxon>Bacteria</taxon>
        <taxon>Bacillati</taxon>
        <taxon>Bacillota</taxon>
        <taxon>Bacilli</taxon>
        <taxon>Bacillales</taxon>
        <taxon>Paenibacillaceae</taxon>
        <taxon>Paenibacillus</taxon>
    </lineage>
</organism>
<comment type="caution">
    <text evidence="1">The sequence shown here is derived from an EMBL/GenBank/DDBJ whole genome shotgun (WGS) entry which is preliminary data.</text>
</comment>
<dbReference type="RefSeq" id="WP_233697242.1">
    <property type="nucleotide sequence ID" value="NZ_JAJNBZ010000010.1"/>
</dbReference>
<name>A0ABS8YJ87_9BACL</name>
<dbReference type="EMBL" id="JAJNBZ010000010">
    <property type="protein sequence ID" value="MCE5170528.1"/>
    <property type="molecule type" value="Genomic_DNA"/>
</dbReference>
<accession>A0ABS8YJ87</accession>
<keyword evidence="2" id="KW-1185">Reference proteome</keyword>
<reference evidence="1 2" key="1">
    <citation type="submission" date="2021-11" db="EMBL/GenBank/DDBJ databases">
        <title>Draft genome sequence of Paenibacillus profundus YoMME, a new Gram-positive bacteria with exoelectrogenic properties.</title>
        <authorList>
            <person name="Hubenova Y."/>
            <person name="Hubenova E."/>
            <person name="Manasiev Y."/>
            <person name="Peykov S."/>
            <person name="Mitov M."/>
        </authorList>
    </citation>
    <scope>NUCLEOTIDE SEQUENCE [LARGE SCALE GENOMIC DNA]</scope>
    <source>
        <strain evidence="1 2">YoMME</strain>
    </source>
</reference>
<sequence length="76" mass="8697">MSLSKWEYRIEHDAASLNELGEQGWELVAVTVVDGVEQLYLKRPAPSFRERLTLDQREEVARQAAFSSTSTKEVSR</sequence>
<dbReference type="Proteomes" id="UP001199916">
    <property type="component" value="Unassembled WGS sequence"/>
</dbReference>
<evidence type="ECO:0000313" key="2">
    <source>
        <dbReference type="Proteomes" id="UP001199916"/>
    </source>
</evidence>
<evidence type="ECO:0000313" key="1">
    <source>
        <dbReference type="EMBL" id="MCE5170528.1"/>
    </source>
</evidence>
<proteinExistence type="predicted"/>
<protein>
    <submittedName>
        <fullName evidence="1">DUF4177 domain-containing protein</fullName>
    </submittedName>
</protein>